<comment type="caution">
    <text evidence="1">The sequence shown here is derived from an EMBL/GenBank/DDBJ whole genome shotgun (WGS) entry which is preliminary data.</text>
</comment>
<evidence type="ECO:0000313" key="2">
    <source>
        <dbReference type="Proteomes" id="UP000765509"/>
    </source>
</evidence>
<reference evidence="1" key="1">
    <citation type="submission" date="2021-03" db="EMBL/GenBank/DDBJ databases">
        <title>Draft genome sequence of rust myrtle Austropuccinia psidii MF-1, a brazilian biotype.</title>
        <authorList>
            <person name="Quecine M.C."/>
            <person name="Pachon D.M.R."/>
            <person name="Bonatelli M.L."/>
            <person name="Correr F.H."/>
            <person name="Franceschini L.M."/>
            <person name="Leite T.F."/>
            <person name="Margarido G.R.A."/>
            <person name="Almeida C.A."/>
            <person name="Ferrarezi J.A."/>
            <person name="Labate C.A."/>
        </authorList>
    </citation>
    <scope>NUCLEOTIDE SEQUENCE</scope>
    <source>
        <strain evidence="1">MF-1</strain>
    </source>
</reference>
<dbReference type="AlphaFoldDB" id="A0A9Q3PHU0"/>
<dbReference type="Proteomes" id="UP000765509">
    <property type="component" value="Unassembled WGS sequence"/>
</dbReference>
<evidence type="ECO:0000313" key="1">
    <source>
        <dbReference type="EMBL" id="MBW0560751.1"/>
    </source>
</evidence>
<name>A0A9Q3PHU0_9BASI</name>
<protein>
    <submittedName>
        <fullName evidence="1">Uncharacterized protein</fullName>
    </submittedName>
</protein>
<accession>A0A9Q3PHU0</accession>
<dbReference type="EMBL" id="AVOT02069979">
    <property type="protein sequence ID" value="MBW0560751.1"/>
    <property type="molecule type" value="Genomic_DNA"/>
</dbReference>
<sequence>MSEEDQIILTSYANLTPVIKLLSIFNTSVIPTSNPSKQPQQAFTLVWCSGAHHSRRGVLSQSRVITPPMGLCGKYSLTLLYCQLVMASVLWPIGSFWCFMAFGPYHLSLATYGLRPYPATIGPFSQFSTSPTPRPVPLFCAWGVHLAFQGLEASSAITRAFGPTPLNMGSNV</sequence>
<organism evidence="1 2">
    <name type="scientific">Austropuccinia psidii MF-1</name>
    <dbReference type="NCBI Taxonomy" id="1389203"/>
    <lineage>
        <taxon>Eukaryota</taxon>
        <taxon>Fungi</taxon>
        <taxon>Dikarya</taxon>
        <taxon>Basidiomycota</taxon>
        <taxon>Pucciniomycotina</taxon>
        <taxon>Pucciniomycetes</taxon>
        <taxon>Pucciniales</taxon>
        <taxon>Sphaerophragmiaceae</taxon>
        <taxon>Austropuccinia</taxon>
    </lineage>
</organism>
<keyword evidence="2" id="KW-1185">Reference proteome</keyword>
<proteinExistence type="predicted"/>
<gene>
    <name evidence="1" type="ORF">O181_100466</name>
</gene>